<feature type="signal peptide" evidence="2">
    <location>
        <begin position="1"/>
        <end position="22"/>
    </location>
</feature>
<dbReference type="RefSeq" id="WP_190837630.1">
    <property type="nucleotide sequence ID" value="NZ_CAWPPI010000124.1"/>
</dbReference>
<evidence type="ECO:0000313" key="5">
    <source>
        <dbReference type="Proteomes" id="UP000629098"/>
    </source>
</evidence>
<dbReference type="PANTHER" id="PTHR10098:SF112">
    <property type="entry name" value="SLR0380 PROTEIN"/>
    <property type="match status" value="1"/>
</dbReference>
<dbReference type="SUPFAM" id="SSF48452">
    <property type="entry name" value="TPR-like"/>
    <property type="match status" value="4"/>
</dbReference>
<dbReference type="PANTHER" id="PTHR10098">
    <property type="entry name" value="RAPSYN-RELATED"/>
    <property type="match status" value="1"/>
</dbReference>
<dbReference type="Proteomes" id="UP000629098">
    <property type="component" value="Unassembled WGS sequence"/>
</dbReference>
<sequence>MYRLKCLALATMLLSLAVPVLPKTQTMQFLVARTQSTQNLIDEASRLLQVADRQLDKRQITEALETLQRVLGIYREVGDKTRESTTLIIIGLVYENLGQYPKSLEFFGQALAIAKQVGYNSDEFTIGNNNIIIKLLYNNPSQHPKALEFYQKTLATRQQVGDKAGEGTILTVIGFFYDLLQQPLKALQSHQQALAIAKQLGDRSGEVLNLSKIANIYAQNVRQLPKALAFYQQALVISKEIGNKPLQATTLKDIGVVYNQLNQYTKALEFHQQAIAIAKEIGDNVGEQTIQAHIQFVYKNLGQYAKVLESLQQTLASKRKIGDSSGEAQTLLSIGSVYYNLKQYPLALESSQQALAIFHRINSKAGEGIALMNVFQFYLDLKQYPLALKSSEQALAIFRQIKAKREQGIALWAIGQVYSKQGQYAKALEFYQETLAISKEISNLEVEGFILPFIGEVYQKLGQYPKAWEFYQQGLATYKEIGYQEGEAEILNKIGSLLEVQKQPALAIVFYKQSVNITEGIRQDLQGLQKQDLQGSPQQLQQSYVQRFADTYRRLADLLLKQDRVLEAQAVLDLLKVQELEDYLRGVRGNVNTARGIEYLRLEQRLLNKFNSNLTKVVKLGRELGELQKIPASSRTPQQEKRRQEIEAIQRQTKAEFLKFIDSPDVVALVQQLQRTSGGENLNPIILTRLQDNLKQLNQDAVLLYPLILEDRLELVLVTPYAPPIRRSVRVKRSDFNRAIVEFRDALTNRTENAAIPAQKLYNWLIQPLEPALKEANAKTIIYAPDGQLRYIPLAALYDGNQWLVQKYRVNNITALSLTDLNKQPQPLKILAGAFTKGRYVLKVGDSYHPFNGLPFAAKEVENVTAEVANSINLLNSDFNEKETLKRVSNYSILHFATHAAFVTGQPEDSFILFGNGDAANFGKIRLWNLSNIDLVVLSACETGLGEELGDGKEILGFGYLMQEAGARAAVASLWSVDDQATQTLMNAFYTAMKQKKFTKAEALQKTQMTLITNGEHPYYWAPFILIGNGL</sequence>
<name>A0A8J7CBD1_9CYAN</name>
<evidence type="ECO:0000259" key="3">
    <source>
        <dbReference type="Pfam" id="PF12770"/>
    </source>
</evidence>
<organism evidence="4 5">
    <name type="scientific">Iningainema tapete BLCC-T55</name>
    <dbReference type="NCBI Taxonomy" id="2748662"/>
    <lineage>
        <taxon>Bacteria</taxon>
        <taxon>Bacillati</taxon>
        <taxon>Cyanobacteriota</taxon>
        <taxon>Cyanophyceae</taxon>
        <taxon>Nostocales</taxon>
        <taxon>Scytonemataceae</taxon>
        <taxon>Iningainema tapete</taxon>
    </lineage>
</organism>
<dbReference type="Gene3D" id="1.25.40.10">
    <property type="entry name" value="Tetratricopeptide repeat domain"/>
    <property type="match status" value="4"/>
</dbReference>
<evidence type="ECO:0000256" key="1">
    <source>
        <dbReference type="PROSITE-ProRule" id="PRU00339"/>
    </source>
</evidence>
<keyword evidence="1" id="KW-0802">TPR repeat</keyword>
<feature type="repeat" description="TPR" evidence="1">
    <location>
        <begin position="248"/>
        <end position="281"/>
    </location>
</feature>
<accession>A0A8J7CBD1</accession>
<feature type="domain" description="CHAT" evidence="3">
    <location>
        <begin position="757"/>
        <end position="1029"/>
    </location>
</feature>
<dbReference type="Pfam" id="PF12770">
    <property type="entry name" value="CHAT"/>
    <property type="match status" value="1"/>
</dbReference>
<dbReference type="InterPro" id="IPR011990">
    <property type="entry name" value="TPR-like_helical_dom_sf"/>
</dbReference>
<evidence type="ECO:0000256" key="2">
    <source>
        <dbReference type="SAM" id="SignalP"/>
    </source>
</evidence>
<dbReference type="AlphaFoldDB" id="A0A8J7CBD1"/>
<protein>
    <submittedName>
        <fullName evidence="4">Tetratricopeptide repeat protein</fullName>
    </submittedName>
</protein>
<dbReference type="SMART" id="SM00028">
    <property type="entry name" value="TPR"/>
    <property type="match status" value="9"/>
</dbReference>
<feature type="chain" id="PRO_5035220997" evidence="2">
    <location>
        <begin position="23"/>
        <end position="1031"/>
    </location>
</feature>
<dbReference type="EMBL" id="JACXAE010000124">
    <property type="protein sequence ID" value="MBD2778216.1"/>
    <property type="molecule type" value="Genomic_DNA"/>
</dbReference>
<comment type="caution">
    <text evidence="4">The sequence shown here is derived from an EMBL/GenBank/DDBJ whole genome shotgun (WGS) entry which is preliminary data.</text>
</comment>
<keyword evidence="5" id="KW-1185">Reference proteome</keyword>
<evidence type="ECO:0000313" key="4">
    <source>
        <dbReference type="EMBL" id="MBD2778216.1"/>
    </source>
</evidence>
<dbReference type="PROSITE" id="PS50005">
    <property type="entry name" value="TPR"/>
    <property type="match status" value="3"/>
</dbReference>
<dbReference type="InterPro" id="IPR024983">
    <property type="entry name" value="CHAT_dom"/>
</dbReference>
<proteinExistence type="predicted"/>
<feature type="repeat" description="TPR" evidence="1">
    <location>
        <begin position="408"/>
        <end position="441"/>
    </location>
</feature>
<dbReference type="InterPro" id="IPR019734">
    <property type="entry name" value="TPR_rpt"/>
</dbReference>
<reference evidence="4" key="1">
    <citation type="submission" date="2020-09" db="EMBL/GenBank/DDBJ databases">
        <title>Iningainema tapete sp. nov. (Scytonemataceae, Cyanobacteria) from greenhouses in central Florida (USA) produces two types of nodularin with biosynthetic potential for microcystin-LR and anabaenopeptins.</title>
        <authorList>
            <person name="Berthold D.E."/>
            <person name="Lefler F.W."/>
            <person name="Huang I.-S."/>
            <person name="Abdulla H."/>
            <person name="Zimba P.V."/>
            <person name="Laughinghouse H.D. IV."/>
        </authorList>
    </citation>
    <scope>NUCLEOTIDE SEQUENCE</scope>
    <source>
        <strain evidence="4">BLCCT55</strain>
    </source>
</reference>
<feature type="repeat" description="TPR" evidence="1">
    <location>
        <begin position="84"/>
        <end position="117"/>
    </location>
</feature>
<gene>
    <name evidence="4" type="ORF">ICL16_40800</name>
</gene>
<dbReference type="Pfam" id="PF13424">
    <property type="entry name" value="TPR_12"/>
    <property type="match status" value="4"/>
</dbReference>
<keyword evidence="2" id="KW-0732">Signal</keyword>